<dbReference type="PANTHER" id="PTHR47595:SF1">
    <property type="entry name" value="MYB_SANT-LIKE DNA-BINDING DOMAIN-CONTAINING PROTEIN"/>
    <property type="match status" value="1"/>
</dbReference>
<proteinExistence type="predicted"/>
<accession>A0ABM4B2X6</accession>
<name>A0ABM4B2X6_HYDVU</name>
<gene>
    <name evidence="3" type="primary">LOC136074805</name>
</gene>
<evidence type="ECO:0000259" key="1">
    <source>
        <dbReference type="Pfam" id="PF13837"/>
    </source>
</evidence>
<reference evidence="3" key="2">
    <citation type="submission" date="2025-08" db="UniProtKB">
        <authorList>
            <consortium name="RefSeq"/>
        </authorList>
    </citation>
    <scope>IDENTIFICATION</scope>
</reference>
<feature type="domain" description="Myb/SANT-like DNA-binding" evidence="1">
    <location>
        <begin position="19"/>
        <end position="110"/>
    </location>
</feature>
<sequence>MAEEKAVAEEKVKSRKRARHWDDEETKILISKWSEDNIQEKLKSCTRKGKIWEEILLFLQASGHEDRDKEMCKTRIHTLTSAYRNYIDNKRNTSGTGPSKKPSCFDEIDKVLSDKPTTLPTFLKSSSGMNVIIEKTAEVNNFNNCVNELVNCAHIDIETTPSSSKSEELVKKDNSFYFKKSKKKKSRSEVMFEQLNATVNKFMTSQADIDHKILESILENHKQEESCVILKVRQVEDLYFIEIELSLADLTLEKLTCTIKEEFSVQDNASLLITKLPNVLIRNDKDVKRLKSGTEIEFLIMIKKM</sequence>
<evidence type="ECO:0000313" key="2">
    <source>
        <dbReference type="Proteomes" id="UP001652625"/>
    </source>
</evidence>
<keyword evidence="2" id="KW-1185">Reference proteome</keyword>
<dbReference type="RefSeq" id="XP_065643156.1">
    <property type="nucleotide sequence ID" value="XM_065787084.1"/>
</dbReference>
<organism evidence="2 3">
    <name type="scientific">Hydra vulgaris</name>
    <name type="common">Hydra</name>
    <name type="synonym">Hydra attenuata</name>
    <dbReference type="NCBI Taxonomy" id="6087"/>
    <lineage>
        <taxon>Eukaryota</taxon>
        <taxon>Metazoa</taxon>
        <taxon>Cnidaria</taxon>
        <taxon>Hydrozoa</taxon>
        <taxon>Hydroidolina</taxon>
        <taxon>Anthoathecata</taxon>
        <taxon>Aplanulata</taxon>
        <taxon>Hydridae</taxon>
        <taxon>Hydra</taxon>
    </lineage>
</organism>
<evidence type="ECO:0000313" key="3">
    <source>
        <dbReference type="RefSeq" id="XP_065643156.1"/>
    </source>
</evidence>
<dbReference type="Proteomes" id="UP001652625">
    <property type="component" value="Chromosome 01"/>
</dbReference>
<reference evidence="2" key="1">
    <citation type="submission" date="2025-05" db="UniProtKB">
        <authorList>
            <consortium name="RefSeq"/>
        </authorList>
    </citation>
    <scope>NUCLEOTIDE SEQUENCE [LARGE SCALE GENOMIC DNA]</scope>
</reference>
<dbReference type="Pfam" id="PF13837">
    <property type="entry name" value="Myb_DNA-bind_4"/>
    <property type="match status" value="1"/>
</dbReference>
<dbReference type="InterPro" id="IPR044822">
    <property type="entry name" value="Myb_DNA-bind_4"/>
</dbReference>
<protein>
    <submittedName>
        <fullName evidence="3">Uncharacterized protein LOC136074805</fullName>
    </submittedName>
</protein>
<dbReference type="PANTHER" id="PTHR47595">
    <property type="entry name" value="HEAT SHOCK 70 KDA PROTEIN 14"/>
    <property type="match status" value="1"/>
</dbReference>
<dbReference type="Gene3D" id="1.10.10.60">
    <property type="entry name" value="Homeodomain-like"/>
    <property type="match status" value="1"/>
</dbReference>
<dbReference type="GeneID" id="136074805"/>